<dbReference type="InterPro" id="IPR036291">
    <property type="entry name" value="NAD(P)-bd_dom_sf"/>
</dbReference>
<accession>A0A450SLJ6</accession>
<sequence length="237" mass="25083">MPTTLITGANRGIGLELTRQYAEDGWKVFACCRYPKYAHALNELAPRFAGRDGAGIEIHPLDVTSDAERAALAARLAGCPIDILWNNAGVSGNWGTQAFGQCRAEEWLSVLDTNVVAPMLLIQALVENVAASGRRIIANMSSGIGSISGADAMEGRYIYRSSKAALNMVSAICARDLAGRGITVVALHPGWVRTDMGGPDATLSVEESCTALRRNLAGVGFADSGRFIDIDGGTIAW</sequence>
<organism evidence="1">
    <name type="scientific">Candidatus Kentrum sp. DK</name>
    <dbReference type="NCBI Taxonomy" id="2126562"/>
    <lineage>
        <taxon>Bacteria</taxon>
        <taxon>Pseudomonadati</taxon>
        <taxon>Pseudomonadota</taxon>
        <taxon>Gammaproteobacteria</taxon>
        <taxon>Candidatus Kentrum</taxon>
    </lineage>
</organism>
<name>A0A450SLJ6_9GAMM</name>
<dbReference type="PRINTS" id="PR00081">
    <property type="entry name" value="GDHRDH"/>
</dbReference>
<proteinExistence type="predicted"/>
<gene>
    <name evidence="1" type="ORF">BECKDK2373B_GA0170837_10474</name>
</gene>
<dbReference type="CDD" id="cd05325">
    <property type="entry name" value="carb_red_sniffer_like_SDR_c"/>
    <property type="match status" value="1"/>
</dbReference>
<evidence type="ECO:0000313" key="1">
    <source>
        <dbReference type="EMBL" id="VFJ54503.1"/>
    </source>
</evidence>
<dbReference type="Pfam" id="PF00106">
    <property type="entry name" value="adh_short"/>
    <property type="match status" value="1"/>
</dbReference>
<dbReference type="AlphaFoldDB" id="A0A450SLJ6"/>
<reference evidence="1" key="1">
    <citation type="submission" date="2019-02" db="EMBL/GenBank/DDBJ databases">
        <authorList>
            <person name="Gruber-Vodicka R. H."/>
            <person name="Seah K. B. B."/>
        </authorList>
    </citation>
    <scope>NUCLEOTIDE SEQUENCE</scope>
    <source>
        <strain evidence="1">BECK_DK47</strain>
    </source>
</reference>
<dbReference type="GO" id="GO:0016616">
    <property type="term" value="F:oxidoreductase activity, acting on the CH-OH group of donors, NAD or NADP as acceptor"/>
    <property type="evidence" value="ECO:0007669"/>
    <property type="project" value="TreeGrafter"/>
</dbReference>
<dbReference type="PANTHER" id="PTHR45458">
    <property type="entry name" value="SHORT-CHAIN DEHYDROGENASE/REDUCTASE SDR"/>
    <property type="match status" value="1"/>
</dbReference>
<dbReference type="SUPFAM" id="SSF51735">
    <property type="entry name" value="NAD(P)-binding Rossmann-fold domains"/>
    <property type="match status" value="1"/>
</dbReference>
<dbReference type="InterPro" id="IPR002347">
    <property type="entry name" value="SDR_fam"/>
</dbReference>
<dbReference type="EMBL" id="CAADEX010000047">
    <property type="protein sequence ID" value="VFJ54503.1"/>
    <property type="molecule type" value="Genomic_DNA"/>
</dbReference>
<dbReference type="PANTHER" id="PTHR45458:SF1">
    <property type="entry name" value="SHORT CHAIN DEHYDROGENASE"/>
    <property type="match status" value="1"/>
</dbReference>
<protein>
    <submittedName>
        <fullName evidence="1">Short-chain dehydrogenase</fullName>
    </submittedName>
</protein>
<dbReference type="InterPro" id="IPR052184">
    <property type="entry name" value="SDR_enzymes"/>
</dbReference>
<dbReference type="Gene3D" id="3.40.50.720">
    <property type="entry name" value="NAD(P)-binding Rossmann-like Domain"/>
    <property type="match status" value="1"/>
</dbReference>